<dbReference type="Gene3D" id="1.25.10.10">
    <property type="entry name" value="Leucine-rich Repeat Variant"/>
    <property type="match status" value="1"/>
</dbReference>
<reference evidence="5 6" key="1">
    <citation type="journal article" date="2012" name="Genome Biol.">
        <title>Genome and low-iron response of an oceanic diatom adapted to chronic iron limitation.</title>
        <authorList>
            <person name="Lommer M."/>
            <person name="Specht M."/>
            <person name="Roy A.S."/>
            <person name="Kraemer L."/>
            <person name="Andreson R."/>
            <person name="Gutowska M.A."/>
            <person name="Wolf J."/>
            <person name="Bergner S.V."/>
            <person name="Schilhabel M.B."/>
            <person name="Klostermeier U.C."/>
            <person name="Beiko R.G."/>
            <person name="Rosenstiel P."/>
            <person name="Hippler M."/>
            <person name="Laroche J."/>
        </authorList>
    </citation>
    <scope>NUCLEOTIDE SEQUENCE [LARGE SCALE GENOMIC DNA]</scope>
    <source>
        <strain evidence="5 6">CCMP1005</strain>
    </source>
</reference>
<dbReference type="InterPro" id="IPR011989">
    <property type="entry name" value="ARM-like"/>
</dbReference>
<dbReference type="PROSITE" id="PS50303">
    <property type="entry name" value="PUM_HD"/>
    <property type="match status" value="1"/>
</dbReference>
<dbReference type="OrthoDB" id="668540at2759"/>
<dbReference type="SMART" id="SM00025">
    <property type="entry name" value="Pumilio"/>
    <property type="match status" value="7"/>
</dbReference>
<feature type="domain" description="PUM-HD" evidence="4">
    <location>
        <begin position="229"/>
        <end position="574"/>
    </location>
</feature>
<dbReference type="PROSITE" id="PS50302">
    <property type="entry name" value="PUM"/>
    <property type="match status" value="4"/>
</dbReference>
<protein>
    <recommendedName>
        <fullName evidence="4">PUM-HD domain-containing protein</fullName>
    </recommendedName>
</protein>
<dbReference type="Proteomes" id="UP000266841">
    <property type="component" value="Unassembled WGS sequence"/>
</dbReference>
<organism evidence="5 6">
    <name type="scientific">Thalassiosira oceanica</name>
    <name type="common">Marine diatom</name>
    <dbReference type="NCBI Taxonomy" id="159749"/>
    <lineage>
        <taxon>Eukaryota</taxon>
        <taxon>Sar</taxon>
        <taxon>Stramenopiles</taxon>
        <taxon>Ochrophyta</taxon>
        <taxon>Bacillariophyta</taxon>
        <taxon>Coscinodiscophyceae</taxon>
        <taxon>Thalassiosirophycidae</taxon>
        <taxon>Thalassiosirales</taxon>
        <taxon>Thalassiosiraceae</taxon>
        <taxon>Thalassiosira</taxon>
    </lineage>
</organism>
<dbReference type="GO" id="GO:0005737">
    <property type="term" value="C:cytoplasm"/>
    <property type="evidence" value="ECO:0007669"/>
    <property type="project" value="TreeGrafter"/>
</dbReference>
<feature type="repeat" description="Pumilio" evidence="2">
    <location>
        <begin position="286"/>
        <end position="321"/>
    </location>
</feature>
<feature type="repeat" description="Pumilio" evidence="2">
    <location>
        <begin position="468"/>
        <end position="505"/>
    </location>
</feature>
<accession>K0RHC8</accession>
<dbReference type="Pfam" id="PF00806">
    <property type="entry name" value="PUF"/>
    <property type="match status" value="5"/>
</dbReference>
<dbReference type="OMA" id="QCACEEL"/>
<dbReference type="InterPro" id="IPR001313">
    <property type="entry name" value="Pumilio_RNA-bd_rpt"/>
</dbReference>
<evidence type="ECO:0000313" key="5">
    <source>
        <dbReference type="EMBL" id="EJK48336.1"/>
    </source>
</evidence>
<dbReference type="AlphaFoldDB" id="K0RHC8"/>
<feature type="repeat" description="Pumilio" evidence="2">
    <location>
        <begin position="322"/>
        <end position="359"/>
    </location>
</feature>
<evidence type="ECO:0000256" key="1">
    <source>
        <dbReference type="ARBA" id="ARBA00022737"/>
    </source>
</evidence>
<evidence type="ECO:0000256" key="3">
    <source>
        <dbReference type="SAM" id="MobiDB-lite"/>
    </source>
</evidence>
<dbReference type="SUPFAM" id="SSF48371">
    <property type="entry name" value="ARM repeat"/>
    <property type="match status" value="1"/>
</dbReference>
<dbReference type="InterPro" id="IPR033133">
    <property type="entry name" value="PUM-HD"/>
</dbReference>
<feature type="region of interest" description="Disordered" evidence="3">
    <location>
        <begin position="201"/>
        <end position="236"/>
    </location>
</feature>
<keyword evidence="6" id="KW-1185">Reference proteome</keyword>
<dbReference type="EMBL" id="AGNL01045974">
    <property type="protein sequence ID" value="EJK48336.1"/>
    <property type="molecule type" value="Genomic_DNA"/>
</dbReference>
<dbReference type="eggNOG" id="KOG1488">
    <property type="taxonomic scope" value="Eukaryota"/>
</dbReference>
<dbReference type="PANTHER" id="PTHR12537">
    <property type="entry name" value="RNA BINDING PROTEIN PUMILIO-RELATED"/>
    <property type="match status" value="1"/>
</dbReference>
<feature type="compositionally biased region" description="Basic residues" evidence="3">
    <location>
        <begin position="209"/>
        <end position="226"/>
    </location>
</feature>
<dbReference type="GO" id="GO:0003729">
    <property type="term" value="F:mRNA binding"/>
    <property type="evidence" value="ECO:0007669"/>
    <property type="project" value="TreeGrafter"/>
</dbReference>
<evidence type="ECO:0000259" key="4">
    <source>
        <dbReference type="PROSITE" id="PS50303"/>
    </source>
</evidence>
<comment type="caution">
    <text evidence="5">The sequence shown here is derived from an EMBL/GenBank/DDBJ whole genome shotgun (WGS) entry which is preliminary data.</text>
</comment>
<evidence type="ECO:0000256" key="2">
    <source>
        <dbReference type="PROSITE-ProRule" id="PRU00317"/>
    </source>
</evidence>
<feature type="region of interest" description="Disordered" evidence="3">
    <location>
        <begin position="57"/>
        <end position="91"/>
    </location>
</feature>
<sequence length="574" mass="63848">MVACLFANKQPNIKAEQPLLSPGGRGGSEKSRCCRRFNLSRDRLMSEVELLGMADSGKMLDDAPDDADDVADSHDAAAATGSAETERRDDHQDHVALNDFRLQDGAYYNETQRSALSPQDSVGSEVAYEAAYYNYPQQLDPSMYSPQGYHGYNVAAAPYGGPAAAYAPSPNYFVGYYHQYAPHQYGVPYPPPPRLPFMYGTAGPANNRTSRRGTRGGAGGRRRRGKTSGSGGAAQDAQWGEYSERMNLHCIKGRILELSRLYQGSKYIQRRLHLAEDNEIQLVYDEVTPHLRELMHDGYGNFVLQGILECGTREMKDSIVTKVLDKGVVDLSFHVYGTRLVQRALETVESEDVASLVVALKGHVNSLIYDCNANHVVQCSIRAVNKHGKLAQKRNKSLTGNESEHGECDLVGSKEVCECNDVLCCLDHVVDEVTSEITEISTHPYGCRVVQRLLESCTGKHIDTVLDSLMTDKKVLRLFNHEYGNYVVQRVIEYGRPCDRETIFDEIMNGDNIINASKQKRSSNVIESMFQHGLEEQRNSMARKMLQVSLGILLPFPTITCLPDRISSLTKQMA</sequence>
<name>K0RHC8_THAOC</name>
<dbReference type="PANTHER" id="PTHR12537:SF12">
    <property type="entry name" value="MATERNAL PROTEIN PUMILIO"/>
    <property type="match status" value="1"/>
</dbReference>
<proteinExistence type="predicted"/>
<keyword evidence="1" id="KW-0677">Repeat</keyword>
<gene>
    <name evidence="5" type="ORF">THAOC_32878</name>
</gene>
<dbReference type="GO" id="GO:0010608">
    <property type="term" value="P:post-transcriptional regulation of gene expression"/>
    <property type="evidence" value="ECO:0007669"/>
    <property type="project" value="TreeGrafter"/>
</dbReference>
<evidence type="ECO:0000313" key="6">
    <source>
        <dbReference type="Proteomes" id="UP000266841"/>
    </source>
</evidence>
<feature type="repeat" description="Pumilio" evidence="2">
    <location>
        <begin position="432"/>
        <end position="467"/>
    </location>
</feature>
<dbReference type="InterPro" id="IPR016024">
    <property type="entry name" value="ARM-type_fold"/>
</dbReference>